<feature type="transmembrane region" description="Helical" evidence="2">
    <location>
        <begin position="49"/>
        <end position="72"/>
    </location>
</feature>
<evidence type="ECO:0000313" key="3">
    <source>
        <dbReference type="EMBL" id="KTB46324.1"/>
    </source>
</evidence>
<evidence type="ECO:0000256" key="2">
    <source>
        <dbReference type="SAM" id="Phobius"/>
    </source>
</evidence>
<sequence length="173" mass="18630">MSLVSPIVAGIVGFNNILLSTLIAFRIFHISREVVAYLGPKSKSMYRMIIAITLESGLLYSALLIVFVILYFVPPGLNEDAVLILSVCVSIIMRIWAPMAGIVSTVIIVRVTLVISLDNVESAIVSICAGGTVDEEALVVDISRSTNGLTQQGRNQGSGSMDREAQRDSENSE</sequence>
<feature type="transmembrane region" description="Helical" evidence="2">
    <location>
        <begin position="84"/>
        <end position="109"/>
    </location>
</feature>
<comment type="caution">
    <text evidence="3">The sequence shown here is derived from an EMBL/GenBank/DDBJ whole genome shotgun (WGS) entry which is preliminary data.</text>
</comment>
<accession>A0A0W0GCP3</accession>
<feature type="compositionally biased region" description="Polar residues" evidence="1">
    <location>
        <begin position="148"/>
        <end position="159"/>
    </location>
</feature>
<evidence type="ECO:0000313" key="4">
    <source>
        <dbReference type="Proteomes" id="UP000054988"/>
    </source>
</evidence>
<protein>
    <submittedName>
        <fullName evidence="3">Uncharacterized protein</fullName>
    </submittedName>
</protein>
<feature type="region of interest" description="Disordered" evidence="1">
    <location>
        <begin position="148"/>
        <end position="173"/>
    </location>
</feature>
<gene>
    <name evidence="3" type="ORF">WG66_1099</name>
</gene>
<keyword evidence="2" id="KW-0472">Membrane</keyword>
<reference evidence="3 4" key="1">
    <citation type="submission" date="2015-12" db="EMBL/GenBank/DDBJ databases">
        <title>Draft genome sequence of Moniliophthora roreri, the causal agent of frosty pod rot of cacao.</title>
        <authorList>
            <person name="Aime M.C."/>
            <person name="Diaz-Valderrama J.R."/>
            <person name="Kijpornyongpan T."/>
            <person name="Phillips-Mora W."/>
        </authorList>
    </citation>
    <scope>NUCLEOTIDE SEQUENCE [LARGE SCALE GENOMIC DNA]</scope>
    <source>
        <strain evidence="3 4">MCA 2952</strain>
    </source>
</reference>
<dbReference type="AlphaFoldDB" id="A0A0W0GCP3"/>
<evidence type="ECO:0000256" key="1">
    <source>
        <dbReference type="SAM" id="MobiDB-lite"/>
    </source>
</evidence>
<keyword evidence="2" id="KW-1133">Transmembrane helix</keyword>
<organism evidence="3 4">
    <name type="scientific">Moniliophthora roreri</name>
    <name type="common">Frosty pod rot fungus</name>
    <name type="synonym">Monilia roreri</name>
    <dbReference type="NCBI Taxonomy" id="221103"/>
    <lineage>
        <taxon>Eukaryota</taxon>
        <taxon>Fungi</taxon>
        <taxon>Dikarya</taxon>
        <taxon>Basidiomycota</taxon>
        <taxon>Agaricomycotina</taxon>
        <taxon>Agaricomycetes</taxon>
        <taxon>Agaricomycetidae</taxon>
        <taxon>Agaricales</taxon>
        <taxon>Marasmiineae</taxon>
        <taxon>Marasmiaceae</taxon>
        <taxon>Moniliophthora</taxon>
    </lineage>
</organism>
<proteinExistence type="predicted"/>
<name>A0A0W0GCP3_MONRR</name>
<dbReference type="EMBL" id="LATX01000413">
    <property type="protein sequence ID" value="KTB46324.1"/>
    <property type="molecule type" value="Genomic_DNA"/>
</dbReference>
<feature type="transmembrane region" description="Helical" evidence="2">
    <location>
        <begin position="6"/>
        <end position="28"/>
    </location>
</feature>
<dbReference type="Proteomes" id="UP000054988">
    <property type="component" value="Unassembled WGS sequence"/>
</dbReference>
<keyword evidence="2" id="KW-0812">Transmembrane</keyword>
<feature type="compositionally biased region" description="Basic and acidic residues" evidence="1">
    <location>
        <begin position="161"/>
        <end position="173"/>
    </location>
</feature>